<dbReference type="SUPFAM" id="SSF143081">
    <property type="entry name" value="BB1717-like"/>
    <property type="match status" value="1"/>
</dbReference>
<name>A0ABV3LI63_9MICO</name>
<organism evidence="1 2">
    <name type="scientific">Microbacterium profundi</name>
    <dbReference type="NCBI Taxonomy" id="450380"/>
    <lineage>
        <taxon>Bacteria</taxon>
        <taxon>Bacillati</taxon>
        <taxon>Actinomycetota</taxon>
        <taxon>Actinomycetes</taxon>
        <taxon>Micrococcales</taxon>
        <taxon>Microbacteriaceae</taxon>
        <taxon>Microbacterium</taxon>
    </lineage>
</organism>
<dbReference type="Proteomes" id="UP001553715">
    <property type="component" value="Unassembled WGS sequence"/>
</dbReference>
<keyword evidence="2" id="KW-1185">Reference proteome</keyword>
<accession>A0ABV3LI63</accession>
<dbReference type="Gene3D" id="3.90.1680.10">
    <property type="entry name" value="SOS response associated peptidase-like"/>
    <property type="match status" value="1"/>
</dbReference>
<reference evidence="1 2" key="1">
    <citation type="submission" date="2024-06" db="EMBL/GenBank/DDBJ databases">
        <title>The Natural Products Discovery Center: Release of the First 8490 Sequenced Strains for Exploring Actinobacteria Biosynthetic Diversity.</title>
        <authorList>
            <person name="Kalkreuter E."/>
            <person name="Kautsar S.A."/>
            <person name="Yang D."/>
            <person name="Bader C.D."/>
            <person name="Teijaro C.N."/>
            <person name="Fluegel L."/>
            <person name="Davis C.M."/>
            <person name="Simpson J.R."/>
            <person name="Lauterbach L."/>
            <person name="Steele A.D."/>
            <person name="Gui C."/>
            <person name="Meng S."/>
            <person name="Li G."/>
            <person name="Viehrig K."/>
            <person name="Ye F."/>
            <person name="Su P."/>
            <person name="Kiefer A.F."/>
            <person name="Nichols A."/>
            <person name="Cepeda A.J."/>
            <person name="Yan W."/>
            <person name="Fan B."/>
            <person name="Jiang Y."/>
            <person name="Adhikari A."/>
            <person name="Zheng C.-J."/>
            <person name="Schuster L."/>
            <person name="Cowan T.M."/>
            <person name="Smanski M.J."/>
            <person name="Chevrette M.G."/>
            <person name="De Carvalho L.P.S."/>
            <person name="Shen B."/>
        </authorList>
    </citation>
    <scope>NUCLEOTIDE SEQUENCE [LARGE SCALE GENOMIC DNA]</scope>
    <source>
        <strain evidence="1 2">NPDC077434</strain>
    </source>
</reference>
<dbReference type="RefSeq" id="WP_366232993.1">
    <property type="nucleotide sequence ID" value="NZ_JBFBMH010000015.1"/>
</dbReference>
<gene>
    <name evidence="1" type="ORF">AB0301_11070</name>
</gene>
<evidence type="ECO:0000313" key="1">
    <source>
        <dbReference type="EMBL" id="MEW1975600.1"/>
    </source>
</evidence>
<dbReference type="InterPro" id="IPR003738">
    <property type="entry name" value="SRAP"/>
</dbReference>
<protein>
    <submittedName>
        <fullName evidence="1">SOS response-associated peptidase family protein</fullName>
    </submittedName>
</protein>
<proteinExistence type="predicted"/>
<dbReference type="EMBL" id="JBFBMH010000015">
    <property type="protein sequence ID" value="MEW1975600.1"/>
    <property type="molecule type" value="Genomic_DNA"/>
</dbReference>
<dbReference type="InterPro" id="IPR036590">
    <property type="entry name" value="SRAP-like"/>
</dbReference>
<comment type="caution">
    <text evidence="1">The sequence shown here is derived from an EMBL/GenBank/DDBJ whole genome shotgun (WGS) entry which is preliminary data.</text>
</comment>
<dbReference type="Pfam" id="PF02586">
    <property type="entry name" value="SRAP"/>
    <property type="match status" value="1"/>
</dbReference>
<evidence type="ECO:0000313" key="2">
    <source>
        <dbReference type="Proteomes" id="UP001553715"/>
    </source>
</evidence>
<sequence>MCGRFANDAKTDELIREYVAEGGKPEEWWKSWAGAYSIAPTQDAPIVRDRGEGRILEFVRWASDVKLCGVTRPCFVVSRWAG</sequence>